<evidence type="ECO:0000256" key="1">
    <source>
        <dbReference type="SAM" id="Phobius"/>
    </source>
</evidence>
<keyword evidence="1" id="KW-0472">Membrane</keyword>
<dbReference type="Proteomes" id="UP000321830">
    <property type="component" value="Unassembled WGS sequence"/>
</dbReference>
<comment type="caution">
    <text evidence="2">The sequence shown here is derived from an EMBL/GenBank/DDBJ whole genome shotgun (WGS) entry which is preliminary data.</text>
</comment>
<accession>A0A511J2A9</accession>
<protein>
    <submittedName>
        <fullName evidence="2">Uncharacterized protein</fullName>
    </submittedName>
</protein>
<keyword evidence="1" id="KW-0812">Transmembrane</keyword>
<dbReference type="EMBL" id="BJWF01000016">
    <property type="protein sequence ID" value="GEL92148.1"/>
    <property type="molecule type" value="Genomic_DNA"/>
</dbReference>
<gene>
    <name evidence="2" type="ORF">EVI01_14850</name>
</gene>
<evidence type="ECO:0000313" key="2">
    <source>
        <dbReference type="EMBL" id="GEL92148.1"/>
    </source>
</evidence>
<dbReference type="AlphaFoldDB" id="A0A511J2A9"/>
<sequence>MTEVISNKTNHLLFQTKCFFEKKKTRIVRSLDNALIKYDAWFLVLLAVIMVLALVIATGLAIWCTVYQGKKFSGSWKWAKSGVSVSTECK</sequence>
<reference evidence="2 3" key="1">
    <citation type="submission" date="2019-07" db="EMBL/GenBank/DDBJ databases">
        <title>Whole genome shotgun sequence of Enterococcus villorum NBRC 100699.</title>
        <authorList>
            <person name="Hosoyama A."/>
            <person name="Uohara A."/>
            <person name="Ohji S."/>
            <person name="Ichikawa N."/>
        </authorList>
    </citation>
    <scope>NUCLEOTIDE SEQUENCE [LARGE SCALE GENOMIC DNA]</scope>
    <source>
        <strain evidence="2 3">NBRC 100699</strain>
    </source>
</reference>
<keyword evidence="1" id="KW-1133">Transmembrane helix</keyword>
<dbReference type="RefSeq" id="WP_010751878.1">
    <property type="nucleotide sequence ID" value="NZ_BJWF01000016.1"/>
</dbReference>
<proteinExistence type="predicted"/>
<evidence type="ECO:0000313" key="3">
    <source>
        <dbReference type="Proteomes" id="UP000321830"/>
    </source>
</evidence>
<organism evidence="2 3">
    <name type="scientific">Enterococcus villorum</name>
    <dbReference type="NCBI Taxonomy" id="112904"/>
    <lineage>
        <taxon>Bacteria</taxon>
        <taxon>Bacillati</taxon>
        <taxon>Bacillota</taxon>
        <taxon>Bacilli</taxon>
        <taxon>Lactobacillales</taxon>
        <taxon>Enterococcaceae</taxon>
        <taxon>Enterococcus</taxon>
    </lineage>
</organism>
<name>A0A511J2A9_9ENTE</name>
<feature type="transmembrane region" description="Helical" evidence="1">
    <location>
        <begin position="40"/>
        <end position="67"/>
    </location>
</feature>